<dbReference type="GO" id="GO:0098552">
    <property type="term" value="C:side of membrane"/>
    <property type="evidence" value="ECO:0007669"/>
    <property type="project" value="UniProtKB-KW"/>
</dbReference>
<dbReference type="VEuPathDB" id="TriTrypDB:TcIL3000_0_04220"/>
<comment type="function">
    <text evidence="1">VSG forms a coat on the surface of the parasite. The trypanosome evades the immune response of the host by expressing a series of antigenically distinct VSGs from an estimated 1000 VSG genes.</text>
</comment>
<comment type="caution">
    <text evidence="12">The sequence shown here is derived from an EMBL/GenBank/DDBJ whole genome shotgun (WGS) entry which is preliminary data.</text>
</comment>
<evidence type="ECO:0000256" key="4">
    <source>
        <dbReference type="ARBA" id="ARBA00022622"/>
    </source>
</evidence>
<evidence type="ECO:0000256" key="2">
    <source>
        <dbReference type="ARBA" id="ARBA00004609"/>
    </source>
</evidence>
<keyword evidence="8" id="KW-0449">Lipoprotein</keyword>
<dbReference type="AlphaFoldDB" id="F9W7D0"/>
<evidence type="ECO:0000256" key="6">
    <source>
        <dbReference type="ARBA" id="ARBA00023136"/>
    </source>
</evidence>
<reference evidence="13" key="1">
    <citation type="submission" date="2011-07" db="EMBL/GenBank/DDBJ databases">
        <title>Divergent evolution of antigenic variation in African trypanosomes.</title>
        <authorList>
            <person name="Jackson A.P."/>
            <person name="Berry A."/>
            <person name="Allison H.C."/>
            <person name="Burton P."/>
            <person name="Anderson J."/>
            <person name="Aslett M."/>
            <person name="Brown R."/>
            <person name="Corton N."/>
            <person name="Harris D."/>
            <person name="Hauser H."/>
            <person name="Gamble J."/>
            <person name="Gilderthorp R."/>
            <person name="McQuillan J."/>
            <person name="Quail M.A."/>
            <person name="Sanders M."/>
            <person name="Van Tonder A."/>
            <person name="Ginger M.L."/>
            <person name="Donelson J.E."/>
            <person name="Field M.C."/>
            <person name="Barry J.D."/>
            <person name="Berriman M."/>
            <person name="Hertz-Fowler C."/>
        </authorList>
    </citation>
    <scope>NUCLEOTIDE SEQUENCE [LARGE SCALE GENOMIC DNA]</scope>
    <source>
        <strain evidence="13">IL3000</strain>
    </source>
</reference>
<gene>
    <name evidence="12" type="ORF">TCIL3000_0_04220</name>
</gene>
<sequence>MMKLKCLIVVVMCLVVSNADENEKKDHNGEEHKALCKLLKAAVGKWGDGGKHLSGPLQKALAKTIFGKQSSVETVESLKGKLPDDYNSVLKVSDSRNMACGQQPNDAGDYHNVHQIRWSGYSAPHDLVCLCTTGMDGLPLNNSDTQDTLCGQEKDVLKASTGDKGWTNTQDKGKQQIEATWKSVTAPCLEGADKEGLQEALEDFLKKLQQKPEKDVTQNRYLLGESNITETDSNACTGSPKYGVCVAYFNSTKITKTMPWWTELQNAIPEEEKFQEEKKKLEEEERRKQQEEAEKQDPLKTDALTSAHTTTNKTDQHRNDNITDTIRKFNMKSSTPISMPSSWLLSAVFLF</sequence>
<feature type="domain" description="Trypanosome variant surface glycoprotein B-type N-terminal" evidence="11">
    <location>
        <begin position="56"/>
        <end position="285"/>
    </location>
</feature>
<comment type="subcellular location">
    <subcellularLocation>
        <location evidence="2">Cell membrane</location>
        <topology evidence="2">Lipid-anchor</topology>
        <topology evidence="2">GPI-anchor</topology>
    </subcellularLocation>
</comment>
<evidence type="ECO:0000256" key="7">
    <source>
        <dbReference type="ARBA" id="ARBA00023180"/>
    </source>
</evidence>
<evidence type="ECO:0000259" key="11">
    <source>
        <dbReference type="Pfam" id="PF13206"/>
    </source>
</evidence>
<dbReference type="InterPro" id="IPR025932">
    <property type="entry name" value="Trypano_VSG_B_N_dom"/>
</dbReference>
<organism evidence="12 13">
    <name type="scientific">Trypanosoma congolense (strain IL3000)</name>
    <dbReference type="NCBI Taxonomy" id="1068625"/>
    <lineage>
        <taxon>Eukaryota</taxon>
        <taxon>Discoba</taxon>
        <taxon>Euglenozoa</taxon>
        <taxon>Kinetoplastea</taxon>
        <taxon>Metakinetoplastina</taxon>
        <taxon>Trypanosomatida</taxon>
        <taxon>Trypanosomatidae</taxon>
        <taxon>Trypanosoma</taxon>
        <taxon>Nannomonas</taxon>
    </lineage>
</organism>
<dbReference type="Proteomes" id="UP000000702">
    <property type="component" value="Unassembled WGS sequence"/>
</dbReference>
<accession>F9W7D0</accession>
<feature type="compositionally biased region" description="Basic and acidic residues" evidence="9">
    <location>
        <begin position="273"/>
        <end position="300"/>
    </location>
</feature>
<evidence type="ECO:0000256" key="8">
    <source>
        <dbReference type="ARBA" id="ARBA00023288"/>
    </source>
</evidence>
<dbReference type="EMBL" id="CAEQ01001008">
    <property type="protein sequence ID" value="CCD13096.1"/>
    <property type="molecule type" value="Genomic_DNA"/>
</dbReference>
<keyword evidence="13" id="KW-1185">Reference proteome</keyword>
<dbReference type="GO" id="GO:0005886">
    <property type="term" value="C:plasma membrane"/>
    <property type="evidence" value="ECO:0007669"/>
    <property type="project" value="UniProtKB-SubCell"/>
</dbReference>
<keyword evidence="6" id="KW-0472">Membrane</keyword>
<feature type="region of interest" description="Disordered" evidence="9">
    <location>
        <begin position="273"/>
        <end position="322"/>
    </location>
</feature>
<protein>
    <submittedName>
        <fullName evidence="12">Variant surface glycoprotein</fullName>
    </submittedName>
</protein>
<keyword evidence="4" id="KW-0336">GPI-anchor</keyword>
<dbReference type="Pfam" id="PF13206">
    <property type="entry name" value="VSG_B"/>
    <property type="match status" value="1"/>
</dbReference>
<evidence type="ECO:0000256" key="1">
    <source>
        <dbReference type="ARBA" id="ARBA00002523"/>
    </source>
</evidence>
<reference evidence="12 13" key="2">
    <citation type="journal article" date="2012" name="Proc. Natl. Acad. Sci. U.S.A.">
        <title>Antigenic diversity is generated by distinct evolutionary mechanisms in African trypanosome species.</title>
        <authorList>
            <person name="Jackson A.P."/>
            <person name="Berry A."/>
            <person name="Aslett M."/>
            <person name="Allison H.C."/>
            <person name="Burton P."/>
            <person name="Vavrova-Anderson J."/>
            <person name="Brown R."/>
            <person name="Browne H."/>
            <person name="Corton N."/>
            <person name="Hauser H."/>
            <person name="Gamble J."/>
            <person name="Gilderthorp R."/>
            <person name="Marcello L."/>
            <person name="McQuillan J."/>
            <person name="Otto T.D."/>
            <person name="Quail M.A."/>
            <person name="Sanders M.J."/>
            <person name="van Tonder A."/>
            <person name="Ginger M.L."/>
            <person name="Field M.C."/>
            <person name="Barry J.D."/>
            <person name="Hertz-Fowler C."/>
            <person name="Berriman M."/>
        </authorList>
    </citation>
    <scope>NUCLEOTIDE SEQUENCE [LARGE SCALE GENOMIC DNA]</scope>
    <source>
        <strain evidence="12 13">IL3000</strain>
    </source>
</reference>
<feature type="signal peptide" evidence="10">
    <location>
        <begin position="1"/>
        <end position="19"/>
    </location>
</feature>
<feature type="compositionally biased region" description="Polar residues" evidence="9">
    <location>
        <begin position="303"/>
        <end position="313"/>
    </location>
</feature>
<keyword evidence="7" id="KW-0325">Glycoprotein</keyword>
<evidence type="ECO:0000256" key="9">
    <source>
        <dbReference type="SAM" id="MobiDB-lite"/>
    </source>
</evidence>
<keyword evidence="5 10" id="KW-0732">Signal</keyword>
<evidence type="ECO:0000313" key="12">
    <source>
        <dbReference type="EMBL" id="CCD13096.1"/>
    </source>
</evidence>
<keyword evidence="3" id="KW-1003">Cell membrane</keyword>
<proteinExistence type="predicted"/>
<evidence type="ECO:0000256" key="5">
    <source>
        <dbReference type="ARBA" id="ARBA00022729"/>
    </source>
</evidence>
<evidence type="ECO:0000256" key="3">
    <source>
        <dbReference type="ARBA" id="ARBA00022475"/>
    </source>
</evidence>
<evidence type="ECO:0000256" key="10">
    <source>
        <dbReference type="SAM" id="SignalP"/>
    </source>
</evidence>
<feature type="chain" id="PRO_5003394737" evidence="10">
    <location>
        <begin position="20"/>
        <end position="351"/>
    </location>
</feature>
<name>F9W7D0_TRYCI</name>
<evidence type="ECO:0000313" key="13">
    <source>
        <dbReference type="Proteomes" id="UP000000702"/>
    </source>
</evidence>